<name>A0A5K7ZCQ4_9BACT</name>
<sequence length="315" mass="35679">MKILICGATGFIGHNLLLRYAGRNDVQVTGTYLSHKPPEVNNVNWIQADLTNAEDVERVVKDMDVILQAAATTSGAQEIVNKPYFHVTDNAVMNSLLFKAAFKHNIKHLVFFSCTVMYQSSKTPVKESDFDANEEMFEPYFGAGWTKLYLEKMCQFFARIGSTKYTAIRHSNIYGPYDKYDLERSHVFGATMTKVLLAESDIVTVWGRGDEARDLLYIDDLLRFVDLVINNQESPFVLANVGYGSCITIKELVQKIIKLSGKNLKIEHDLNRPSLNTSLALDCTKAKQEFGWEAKVSLDEGIKKTIDWYRAHLID</sequence>
<feature type="domain" description="NAD-dependent epimerase/dehydratase" evidence="2">
    <location>
        <begin position="3"/>
        <end position="234"/>
    </location>
</feature>
<accession>A0A5K7ZCQ4</accession>
<organism evidence="3 4">
    <name type="scientific">Desulfosarcina ovata subsp. sediminis</name>
    <dbReference type="NCBI Taxonomy" id="885957"/>
    <lineage>
        <taxon>Bacteria</taxon>
        <taxon>Pseudomonadati</taxon>
        <taxon>Thermodesulfobacteriota</taxon>
        <taxon>Desulfobacteria</taxon>
        <taxon>Desulfobacterales</taxon>
        <taxon>Desulfosarcinaceae</taxon>
        <taxon>Desulfosarcina</taxon>
    </lineage>
</organism>
<dbReference type="AlphaFoldDB" id="A0A5K7ZCQ4"/>
<evidence type="ECO:0000256" key="1">
    <source>
        <dbReference type="ARBA" id="ARBA00007637"/>
    </source>
</evidence>
<evidence type="ECO:0000313" key="3">
    <source>
        <dbReference type="EMBL" id="BBO79772.1"/>
    </source>
</evidence>
<gene>
    <name evidence="3" type="ORF">DSCO28_03380</name>
</gene>
<dbReference type="KEGG" id="dov:DSCO28_03380"/>
<dbReference type="PANTHER" id="PTHR43000">
    <property type="entry name" value="DTDP-D-GLUCOSE 4,6-DEHYDRATASE-RELATED"/>
    <property type="match status" value="1"/>
</dbReference>
<reference evidence="3 4" key="1">
    <citation type="submission" date="2019-11" db="EMBL/GenBank/DDBJ databases">
        <title>Comparative genomics of hydrocarbon-degrading Desulfosarcina strains.</title>
        <authorList>
            <person name="Watanabe M."/>
            <person name="Kojima H."/>
            <person name="Fukui M."/>
        </authorList>
    </citation>
    <scope>NUCLEOTIDE SEQUENCE [LARGE SCALE GENOMIC DNA]</scope>
    <source>
        <strain evidence="3 4">28bB2T</strain>
    </source>
</reference>
<dbReference type="Pfam" id="PF01370">
    <property type="entry name" value="Epimerase"/>
    <property type="match status" value="1"/>
</dbReference>
<dbReference type="InterPro" id="IPR036291">
    <property type="entry name" value="NAD(P)-bd_dom_sf"/>
</dbReference>
<dbReference type="EMBL" id="AP021876">
    <property type="protein sequence ID" value="BBO79772.1"/>
    <property type="molecule type" value="Genomic_DNA"/>
</dbReference>
<comment type="similarity">
    <text evidence="1">Belongs to the NAD(P)-dependent epimerase/dehydratase family.</text>
</comment>
<dbReference type="SUPFAM" id="SSF51735">
    <property type="entry name" value="NAD(P)-binding Rossmann-fold domains"/>
    <property type="match status" value="1"/>
</dbReference>
<dbReference type="InterPro" id="IPR001509">
    <property type="entry name" value="Epimerase_deHydtase"/>
</dbReference>
<proteinExistence type="inferred from homology"/>
<dbReference type="Proteomes" id="UP000425960">
    <property type="component" value="Chromosome"/>
</dbReference>
<dbReference type="Gene3D" id="3.90.25.10">
    <property type="entry name" value="UDP-galactose 4-epimerase, domain 1"/>
    <property type="match status" value="1"/>
</dbReference>
<evidence type="ECO:0000313" key="4">
    <source>
        <dbReference type="Proteomes" id="UP000425960"/>
    </source>
</evidence>
<dbReference type="RefSeq" id="WP_173179006.1">
    <property type="nucleotide sequence ID" value="NZ_AP021876.1"/>
</dbReference>
<dbReference type="Gene3D" id="3.40.50.720">
    <property type="entry name" value="NAD(P)-binding Rossmann-like Domain"/>
    <property type="match status" value="1"/>
</dbReference>
<protein>
    <submittedName>
        <fullName evidence="3">NDP-sugar dehydratase or epimerase</fullName>
    </submittedName>
</protein>
<evidence type="ECO:0000259" key="2">
    <source>
        <dbReference type="Pfam" id="PF01370"/>
    </source>
</evidence>